<accession>A0A430AK32</accession>
<evidence type="ECO:0000259" key="1">
    <source>
        <dbReference type="Pfam" id="PF05709"/>
    </source>
</evidence>
<feature type="domain" description="Siphovirus-type tail component RIFT-related" evidence="1">
    <location>
        <begin position="19"/>
        <end position="125"/>
    </location>
</feature>
<dbReference type="EMBL" id="NGJZ01000001">
    <property type="protein sequence ID" value="RSU08428.1"/>
    <property type="molecule type" value="Genomic_DNA"/>
</dbReference>
<dbReference type="InterPro" id="IPR006520">
    <property type="entry name" value="Dit_BPSPP_N"/>
</dbReference>
<gene>
    <name evidence="2" type="ORF">CBF30_04095</name>
</gene>
<protein>
    <recommendedName>
        <fullName evidence="1">Siphovirus-type tail component RIFT-related domain-containing protein</fullName>
    </recommendedName>
</protein>
<dbReference type="AlphaFoldDB" id="A0A430AK32"/>
<dbReference type="Pfam" id="PF05709">
    <property type="entry name" value="Sipho_tail"/>
    <property type="match status" value="1"/>
</dbReference>
<comment type="caution">
    <text evidence="2">The sequence shown here is derived from an EMBL/GenBank/DDBJ whole genome shotgun (WGS) entry which is preliminary data.</text>
</comment>
<name>A0A430AK32_9ENTE</name>
<dbReference type="NCBIfam" id="TIGR01633">
    <property type="entry name" value="phi3626_gp14_N"/>
    <property type="match status" value="1"/>
</dbReference>
<proteinExistence type="predicted"/>
<evidence type="ECO:0000313" key="3">
    <source>
        <dbReference type="Proteomes" id="UP000288669"/>
    </source>
</evidence>
<sequence length="503" mass="55572">MSMITMNFGGVDTSPFFVVNKITIPLISKESTTNSNPATAGVEFLKTQRKEYTLKIDITLLSEVSKGLEVPEIKDLITLLLNKKNLEKLVFSNMPDRYWECVFEGASEISIDDKNLATTSIEFLVPDGISYSTSAKQYPFYLNSNGILEATIINEGTEETSISYDIHHNDENGFIGIVSENGVIQIGNSTDSDVQPSEWVVNDKEMTAEVVEKNGWKVNEYTFNKYLGQYDLVCKGAIGYTNVRGKKVAAVANYGMESNRAYYGISLGRKVSADSNGDVGADVFACRPAFGFETGKMNQTGLIYYELRDSNGKMVAYVSFRKSSLVANEAYIRCGTAEGPVGEEYKYSPNNENIFTRGMTEMMITKEKDKFNFHFGGMEKGGFIKSIVAPSLKNVKVTDTAMFLGVWLGQEANTILTFGGETFRKDFTDYLSNVPNRYSSGSNLYVDGDSTKIYINGVASAGEEIKGSSYFLAKPGETKVQLYYSAYSKKAPDAVATITEVFL</sequence>
<dbReference type="Proteomes" id="UP000288669">
    <property type="component" value="Unassembled WGS sequence"/>
</dbReference>
<evidence type="ECO:0000313" key="2">
    <source>
        <dbReference type="EMBL" id="RSU08428.1"/>
    </source>
</evidence>
<organism evidence="2 3">
    <name type="scientific">Vagococcus entomophilus</name>
    <dbReference type="NCBI Taxonomy" id="1160095"/>
    <lineage>
        <taxon>Bacteria</taxon>
        <taxon>Bacillati</taxon>
        <taxon>Bacillota</taxon>
        <taxon>Bacilli</taxon>
        <taxon>Lactobacillales</taxon>
        <taxon>Enterococcaceae</taxon>
        <taxon>Vagococcus</taxon>
    </lineage>
</organism>
<keyword evidence="3" id="KW-1185">Reference proteome</keyword>
<reference evidence="2 3" key="1">
    <citation type="submission" date="2017-05" db="EMBL/GenBank/DDBJ databases">
        <title>Vagococcus spp. assemblies.</title>
        <authorList>
            <person name="Gulvik C.A."/>
        </authorList>
    </citation>
    <scope>NUCLEOTIDE SEQUENCE [LARGE SCALE GENOMIC DNA]</scope>
    <source>
        <strain evidence="2 3">DSM 24756</strain>
    </source>
</reference>
<dbReference type="InterPro" id="IPR008841">
    <property type="entry name" value="Siphovirus-type_tail_N"/>
</dbReference>
<dbReference type="OrthoDB" id="3078561at2"/>
<dbReference type="Gene3D" id="2.40.30.200">
    <property type="match status" value="1"/>
</dbReference>